<dbReference type="InterPro" id="IPR050763">
    <property type="entry name" value="ABC_transporter_ATP-binding"/>
</dbReference>
<keyword evidence="6" id="KW-0046">Antibiotic resistance</keyword>
<protein>
    <submittedName>
        <fullName evidence="8">ABC-2 type transport system ATP-binding protein</fullName>
    </submittedName>
</protein>
<evidence type="ECO:0000259" key="7">
    <source>
        <dbReference type="PROSITE" id="PS50893"/>
    </source>
</evidence>
<evidence type="ECO:0000256" key="4">
    <source>
        <dbReference type="ARBA" id="ARBA00022741"/>
    </source>
</evidence>
<evidence type="ECO:0000256" key="6">
    <source>
        <dbReference type="ARBA" id="ARBA00023251"/>
    </source>
</evidence>
<comment type="caution">
    <text evidence="8">The sequence shown here is derived from an EMBL/GenBank/DDBJ whole genome shotgun (WGS) entry which is preliminary data.</text>
</comment>
<evidence type="ECO:0000256" key="3">
    <source>
        <dbReference type="ARBA" id="ARBA00022448"/>
    </source>
</evidence>
<sequence length="312" mass="34319">MTIRAAAAEPLVHIQDFRMDFGDTSVIKDLSFDVAAGETFGFLGSNGCGKTTTLRALLGIYQPTAGTLHIDGKVFEPRDGARLGYLPEERGLYKKESVLDVMVYFGRLKGLTRNRARAWSRAYLERVDLAGKATTRVDKLSSGEQQKVQLGVTIMNEPTLLILDEPTKGFDPVNRRLLMDIIEDQKRSGATVIMVTHQMEEVERLCDRVILLKDGTARAYGTVAEVQEMFGGTVYRVAYSGTLPASSLYEATFNSEGHAELTPRAGAAETAVLRELLDAGVAVRSFTTARTSMDEIFIKIYGEQDNHVGGLR</sequence>
<dbReference type="Pfam" id="PF00005">
    <property type="entry name" value="ABC_tran"/>
    <property type="match status" value="1"/>
</dbReference>
<dbReference type="Gene3D" id="3.40.50.300">
    <property type="entry name" value="P-loop containing nucleotide triphosphate hydrolases"/>
    <property type="match status" value="1"/>
</dbReference>
<comment type="similarity">
    <text evidence="2">Belongs to the ABC transporter superfamily.</text>
</comment>
<dbReference type="PROSITE" id="PS50893">
    <property type="entry name" value="ABC_TRANSPORTER_2"/>
    <property type="match status" value="1"/>
</dbReference>
<dbReference type="PANTHER" id="PTHR42711:SF5">
    <property type="entry name" value="ABC TRANSPORTER ATP-BINDING PROTEIN NATA"/>
    <property type="match status" value="1"/>
</dbReference>
<dbReference type="EMBL" id="JAFBCF010000001">
    <property type="protein sequence ID" value="MBM7799387.1"/>
    <property type="molecule type" value="Genomic_DNA"/>
</dbReference>
<comment type="subcellular location">
    <subcellularLocation>
        <location evidence="1">Cell membrane</location>
        <topology evidence="1">Peripheral membrane protein</topology>
    </subcellularLocation>
</comment>
<accession>A0ABS2RLM9</accession>
<evidence type="ECO:0000313" key="9">
    <source>
        <dbReference type="Proteomes" id="UP000704762"/>
    </source>
</evidence>
<reference evidence="8 9" key="1">
    <citation type="submission" date="2021-01" db="EMBL/GenBank/DDBJ databases">
        <title>Sequencing the genomes of 1000 actinobacteria strains.</title>
        <authorList>
            <person name="Klenk H.-P."/>
        </authorList>
    </citation>
    <scope>NUCLEOTIDE SEQUENCE [LARGE SCALE GENOMIC DNA]</scope>
    <source>
        <strain evidence="8 9">DSM 18662</strain>
    </source>
</reference>
<keyword evidence="9" id="KW-1185">Reference proteome</keyword>
<dbReference type="RefSeq" id="WP_204918106.1">
    <property type="nucleotide sequence ID" value="NZ_BAAAQP010000003.1"/>
</dbReference>
<keyword evidence="5 8" id="KW-0067">ATP-binding</keyword>
<dbReference type="SMART" id="SM00382">
    <property type="entry name" value="AAA"/>
    <property type="match status" value="1"/>
</dbReference>
<proteinExistence type="inferred from homology"/>
<dbReference type="Pfam" id="PF13732">
    <property type="entry name" value="DrrA1-3_C"/>
    <property type="match status" value="1"/>
</dbReference>
<keyword evidence="4" id="KW-0547">Nucleotide-binding</keyword>
<dbReference type="InterPro" id="IPR025302">
    <property type="entry name" value="DrrA1/2-like_C"/>
</dbReference>
<dbReference type="InterPro" id="IPR003439">
    <property type="entry name" value="ABC_transporter-like_ATP-bd"/>
</dbReference>
<dbReference type="Proteomes" id="UP000704762">
    <property type="component" value="Unassembled WGS sequence"/>
</dbReference>
<gene>
    <name evidence="8" type="ORF">JOE57_002308</name>
</gene>
<evidence type="ECO:0000256" key="1">
    <source>
        <dbReference type="ARBA" id="ARBA00004202"/>
    </source>
</evidence>
<dbReference type="InterPro" id="IPR003593">
    <property type="entry name" value="AAA+_ATPase"/>
</dbReference>
<evidence type="ECO:0000256" key="2">
    <source>
        <dbReference type="ARBA" id="ARBA00005417"/>
    </source>
</evidence>
<dbReference type="InterPro" id="IPR027417">
    <property type="entry name" value="P-loop_NTPase"/>
</dbReference>
<dbReference type="PROSITE" id="PS00211">
    <property type="entry name" value="ABC_TRANSPORTER_1"/>
    <property type="match status" value="1"/>
</dbReference>
<dbReference type="PANTHER" id="PTHR42711">
    <property type="entry name" value="ABC TRANSPORTER ATP-BINDING PROTEIN"/>
    <property type="match status" value="1"/>
</dbReference>
<evidence type="ECO:0000256" key="5">
    <source>
        <dbReference type="ARBA" id="ARBA00022840"/>
    </source>
</evidence>
<name>A0ABS2RLM9_9ACTN</name>
<organism evidence="8 9">
    <name type="scientific">Microlunatus panaciterrae</name>
    <dbReference type="NCBI Taxonomy" id="400768"/>
    <lineage>
        <taxon>Bacteria</taxon>
        <taxon>Bacillati</taxon>
        <taxon>Actinomycetota</taxon>
        <taxon>Actinomycetes</taxon>
        <taxon>Propionibacteriales</taxon>
        <taxon>Propionibacteriaceae</taxon>
        <taxon>Microlunatus</taxon>
    </lineage>
</organism>
<dbReference type="GO" id="GO:0005524">
    <property type="term" value="F:ATP binding"/>
    <property type="evidence" value="ECO:0007669"/>
    <property type="project" value="UniProtKB-KW"/>
</dbReference>
<keyword evidence="3" id="KW-0813">Transport</keyword>
<evidence type="ECO:0000313" key="8">
    <source>
        <dbReference type="EMBL" id="MBM7799387.1"/>
    </source>
</evidence>
<dbReference type="InterPro" id="IPR017871">
    <property type="entry name" value="ABC_transporter-like_CS"/>
</dbReference>
<dbReference type="SUPFAM" id="SSF52540">
    <property type="entry name" value="P-loop containing nucleoside triphosphate hydrolases"/>
    <property type="match status" value="1"/>
</dbReference>
<feature type="domain" description="ABC transporter" evidence="7">
    <location>
        <begin position="12"/>
        <end position="239"/>
    </location>
</feature>